<protein>
    <submittedName>
        <fullName evidence="7">MAPEG-domain-containing protein</fullName>
    </submittedName>
</protein>
<dbReference type="InterPro" id="IPR001129">
    <property type="entry name" value="Membr-assoc_MAPEG"/>
</dbReference>
<dbReference type="Proteomes" id="UP000297245">
    <property type="component" value="Unassembled WGS sequence"/>
</dbReference>
<reference evidence="7 8" key="1">
    <citation type="journal article" date="2019" name="Nat. Ecol. Evol.">
        <title>Megaphylogeny resolves global patterns of mushroom evolution.</title>
        <authorList>
            <person name="Varga T."/>
            <person name="Krizsan K."/>
            <person name="Foldi C."/>
            <person name="Dima B."/>
            <person name="Sanchez-Garcia M."/>
            <person name="Sanchez-Ramirez S."/>
            <person name="Szollosi G.J."/>
            <person name="Szarkandi J.G."/>
            <person name="Papp V."/>
            <person name="Albert L."/>
            <person name="Andreopoulos W."/>
            <person name="Angelini C."/>
            <person name="Antonin V."/>
            <person name="Barry K.W."/>
            <person name="Bougher N.L."/>
            <person name="Buchanan P."/>
            <person name="Buyck B."/>
            <person name="Bense V."/>
            <person name="Catcheside P."/>
            <person name="Chovatia M."/>
            <person name="Cooper J."/>
            <person name="Damon W."/>
            <person name="Desjardin D."/>
            <person name="Finy P."/>
            <person name="Geml J."/>
            <person name="Haridas S."/>
            <person name="Hughes K."/>
            <person name="Justo A."/>
            <person name="Karasinski D."/>
            <person name="Kautmanova I."/>
            <person name="Kiss B."/>
            <person name="Kocsube S."/>
            <person name="Kotiranta H."/>
            <person name="LaButti K.M."/>
            <person name="Lechner B.E."/>
            <person name="Liimatainen K."/>
            <person name="Lipzen A."/>
            <person name="Lukacs Z."/>
            <person name="Mihaltcheva S."/>
            <person name="Morgado L.N."/>
            <person name="Niskanen T."/>
            <person name="Noordeloos M.E."/>
            <person name="Ohm R.A."/>
            <person name="Ortiz-Santana B."/>
            <person name="Ovrebo C."/>
            <person name="Racz N."/>
            <person name="Riley R."/>
            <person name="Savchenko A."/>
            <person name="Shiryaev A."/>
            <person name="Soop K."/>
            <person name="Spirin V."/>
            <person name="Szebenyi C."/>
            <person name="Tomsovsky M."/>
            <person name="Tulloss R.E."/>
            <person name="Uehling J."/>
            <person name="Grigoriev I.V."/>
            <person name="Vagvolgyi C."/>
            <person name="Papp T."/>
            <person name="Martin F.M."/>
            <person name="Miettinen O."/>
            <person name="Hibbett D.S."/>
            <person name="Nagy L.G."/>
        </authorList>
    </citation>
    <scope>NUCLEOTIDE SEQUENCE [LARGE SCALE GENOMIC DNA]</scope>
    <source>
        <strain evidence="7 8">CBS 962.96</strain>
    </source>
</reference>
<evidence type="ECO:0000256" key="6">
    <source>
        <dbReference type="SAM" id="SignalP"/>
    </source>
</evidence>
<dbReference type="GO" id="GO:0004602">
    <property type="term" value="F:glutathione peroxidase activity"/>
    <property type="evidence" value="ECO:0007669"/>
    <property type="project" value="TreeGrafter"/>
</dbReference>
<dbReference type="EMBL" id="ML179100">
    <property type="protein sequence ID" value="THV00749.1"/>
    <property type="molecule type" value="Genomic_DNA"/>
</dbReference>
<dbReference type="Gene3D" id="1.20.120.550">
    <property type="entry name" value="Membrane associated eicosanoid/glutathione metabolism-like domain"/>
    <property type="match status" value="1"/>
</dbReference>
<comment type="subcellular location">
    <subcellularLocation>
        <location evidence="1">Membrane</location>
        <topology evidence="1">Multi-pass membrane protein</topology>
    </subcellularLocation>
</comment>
<feature type="signal peptide" evidence="6">
    <location>
        <begin position="1"/>
        <end position="16"/>
    </location>
</feature>
<keyword evidence="8" id="KW-1185">Reference proteome</keyword>
<organism evidence="7 8">
    <name type="scientific">Dendrothele bispora (strain CBS 962.96)</name>
    <dbReference type="NCBI Taxonomy" id="1314807"/>
    <lineage>
        <taxon>Eukaryota</taxon>
        <taxon>Fungi</taxon>
        <taxon>Dikarya</taxon>
        <taxon>Basidiomycota</taxon>
        <taxon>Agaricomycotina</taxon>
        <taxon>Agaricomycetes</taxon>
        <taxon>Agaricomycetidae</taxon>
        <taxon>Agaricales</taxon>
        <taxon>Agaricales incertae sedis</taxon>
        <taxon>Dendrothele</taxon>
    </lineage>
</organism>
<dbReference type="GO" id="GO:0004364">
    <property type="term" value="F:glutathione transferase activity"/>
    <property type="evidence" value="ECO:0007669"/>
    <property type="project" value="TreeGrafter"/>
</dbReference>
<keyword evidence="2 5" id="KW-0812">Transmembrane</keyword>
<evidence type="ECO:0000256" key="5">
    <source>
        <dbReference type="SAM" id="Phobius"/>
    </source>
</evidence>
<dbReference type="PANTHER" id="PTHR10250:SF26">
    <property type="entry name" value="GLUTATHIONE S-TRANSFERASE 3, MITOCHONDRIAL"/>
    <property type="match status" value="1"/>
</dbReference>
<dbReference type="GO" id="GO:0005783">
    <property type="term" value="C:endoplasmic reticulum"/>
    <property type="evidence" value="ECO:0007669"/>
    <property type="project" value="TreeGrafter"/>
</dbReference>
<evidence type="ECO:0000256" key="4">
    <source>
        <dbReference type="ARBA" id="ARBA00023136"/>
    </source>
</evidence>
<dbReference type="PANTHER" id="PTHR10250">
    <property type="entry name" value="MICROSOMAL GLUTATHIONE S-TRANSFERASE"/>
    <property type="match status" value="1"/>
</dbReference>
<evidence type="ECO:0000256" key="2">
    <source>
        <dbReference type="ARBA" id="ARBA00022692"/>
    </source>
</evidence>
<dbReference type="InterPro" id="IPR023352">
    <property type="entry name" value="MAPEG-like_dom_sf"/>
</dbReference>
<keyword evidence="4 5" id="KW-0472">Membrane</keyword>
<evidence type="ECO:0000313" key="8">
    <source>
        <dbReference type="Proteomes" id="UP000297245"/>
    </source>
</evidence>
<evidence type="ECO:0000313" key="7">
    <source>
        <dbReference type="EMBL" id="THV00749.1"/>
    </source>
</evidence>
<feature type="transmembrane region" description="Helical" evidence="5">
    <location>
        <begin position="129"/>
        <end position="149"/>
    </location>
</feature>
<dbReference type="OrthoDB" id="410651at2759"/>
<keyword evidence="3 5" id="KW-1133">Transmembrane helix</keyword>
<keyword evidence="6" id="KW-0732">Signal</keyword>
<feature type="transmembrane region" description="Helical" evidence="5">
    <location>
        <begin position="169"/>
        <end position="191"/>
    </location>
</feature>
<feature type="transmembrane region" description="Helical" evidence="5">
    <location>
        <begin position="53"/>
        <end position="76"/>
    </location>
</feature>
<dbReference type="GO" id="GO:0016020">
    <property type="term" value="C:membrane"/>
    <property type="evidence" value="ECO:0007669"/>
    <property type="project" value="UniProtKB-SubCell"/>
</dbReference>
<proteinExistence type="predicted"/>
<evidence type="ECO:0000256" key="1">
    <source>
        <dbReference type="ARBA" id="ARBA00004141"/>
    </source>
</evidence>
<dbReference type="SUPFAM" id="SSF161084">
    <property type="entry name" value="MAPEG domain-like"/>
    <property type="match status" value="1"/>
</dbReference>
<name>A0A4S8MF42_DENBC</name>
<dbReference type="GO" id="GO:0005635">
    <property type="term" value="C:nuclear envelope"/>
    <property type="evidence" value="ECO:0007669"/>
    <property type="project" value="TreeGrafter"/>
</dbReference>
<accession>A0A4S8MF42</accession>
<sequence length="193" mass="21311">MLTAFQCLYLVTLCLGSRLASREAANQLASHGLASGVMSTTFLGLNLPKEMPYVGLALVSTLHLLFYQSFICVGSARRKAGVKYPRIYADFDEAEKSIEKMQFNCYQRAHQNTLESIPMVYLSTIVTGLKYPVFAAAACGLWTLTRFVYTNSYGSGKPERRSPAARTGYMVLFSLILTSTYVTAKASLNLLDL</sequence>
<evidence type="ECO:0000256" key="3">
    <source>
        <dbReference type="ARBA" id="ARBA00022989"/>
    </source>
</evidence>
<dbReference type="AlphaFoldDB" id="A0A4S8MF42"/>
<gene>
    <name evidence="7" type="ORF">K435DRAFT_837178</name>
</gene>
<dbReference type="InterPro" id="IPR050997">
    <property type="entry name" value="MAPEG"/>
</dbReference>
<feature type="chain" id="PRO_5020800700" evidence="6">
    <location>
        <begin position="17"/>
        <end position="193"/>
    </location>
</feature>
<dbReference type="Pfam" id="PF01124">
    <property type="entry name" value="MAPEG"/>
    <property type="match status" value="1"/>
</dbReference>